<sequence length="357" mass="41298">MMQQPAHAKTDIRNWTRLELRQWLAEQSEEDPKIQPYRADQVFYWLYKRLVQDFSEMANIGKATRTLLETHFRIGRLWRDQVQRSRDGSLKYRLMLEDKKFVETVLMPHADHHTVCISSQVGCGMGCDFCMTGKMGLIRNLEVSEIVNQVLEARQDLPEGAKLRNIVFMGMGEPFHNYKNVMRALEIFTDDHGFNYSQRRITVSTSGLIPKIRRFGKEEIKANLAVSLNSVNDSVRSALMPVNKAYNLEQLVEACREYPLESHKRITFEYILIRDLTDSLEDARGLIRLLHGVKFKVNLIPFNETPGSHYQRPDWPRIEAFQQYLLDRGVLVTLRISKGQDIAGACGQLVVQEQIPA</sequence>
<dbReference type="PIRSF" id="PIRSF006004">
    <property type="entry name" value="CHP00048"/>
    <property type="match status" value="1"/>
</dbReference>
<keyword evidence="7" id="KW-0808">Transferase</keyword>
<dbReference type="SFLD" id="SFLDF00275">
    <property type="entry name" value="adenosine_C2_methyltransferase"/>
    <property type="match status" value="1"/>
</dbReference>
<dbReference type="InterPro" id="IPR007197">
    <property type="entry name" value="rSAM"/>
</dbReference>
<dbReference type="GO" id="GO:0051539">
    <property type="term" value="F:4 iron, 4 sulfur cluster binding"/>
    <property type="evidence" value="ECO:0007669"/>
    <property type="project" value="UniProtKB-KW"/>
</dbReference>
<evidence type="ECO:0000256" key="2">
    <source>
        <dbReference type="ARBA" id="ARBA00004496"/>
    </source>
</evidence>
<name>A0A382LJK5_9ZZZZ</name>
<dbReference type="GO" id="GO:0030488">
    <property type="term" value="P:tRNA methylation"/>
    <property type="evidence" value="ECO:0007669"/>
    <property type="project" value="InterPro"/>
</dbReference>
<dbReference type="CDD" id="cd01335">
    <property type="entry name" value="Radical_SAM"/>
    <property type="match status" value="1"/>
</dbReference>
<dbReference type="SFLD" id="SFLDS00029">
    <property type="entry name" value="Radical_SAM"/>
    <property type="match status" value="1"/>
</dbReference>
<dbReference type="EMBL" id="UINC01087018">
    <property type="protein sequence ID" value="SVC36005.1"/>
    <property type="molecule type" value="Genomic_DNA"/>
</dbReference>
<evidence type="ECO:0000256" key="5">
    <source>
        <dbReference type="ARBA" id="ARBA00022552"/>
    </source>
</evidence>
<keyword evidence="3" id="KW-0004">4Fe-4S</keyword>
<dbReference type="PANTHER" id="PTHR30544">
    <property type="entry name" value="23S RRNA METHYLTRANSFERASE"/>
    <property type="match status" value="1"/>
</dbReference>
<feature type="domain" description="Radical SAM core" evidence="13">
    <location>
        <begin position="109"/>
        <end position="341"/>
    </location>
</feature>
<evidence type="ECO:0000256" key="3">
    <source>
        <dbReference type="ARBA" id="ARBA00022485"/>
    </source>
</evidence>
<gene>
    <name evidence="14" type="ORF">METZ01_LOCUS288859</name>
</gene>
<organism evidence="14">
    <name type="scientific">marine metagenome</name>
    <dbReference type="NCBI Taxonomy" id="408172"/>
    <lineage>
        <taxon>unclassified sequences</taxon>
        <taxon>metagenomes</taxon>
        <taxon>ecological metagenomes</taxon>
    </lineage>
</organism>
<proteinExistence type="inferred from homology"/>
<dbReference type="InterPro" id="IPR058240">
    <property type="entry name" value="rSAM_sf"/>
</dbReference>
<evidence type="ECO:0000256" key="6">
    <source>
        <dbReference type="ARBA" id="ARBA00022603"/>
    </source>
</evidence>
<dbReference type="PROSITE" id="PS51918">
    <property type="entry name" value="RADICAL_SAM"/>
    <property type="match status" value="1"/>
</dbReference>
<dbReference type="PANTHER" id="PTHR30544:SF5">
    <property type="entry name" value="RADICAL SAM CORE DOMAIN-CONTAINING PROTEIN"/>
    <property type="match status" value="1"/>
</dbReference>
<dbReference type="Gene3D" id="3.20.20.70">
    <property type="entry name" value="Aldolase class I"/>
    <property type="match status" value="1"/>
</dbReference>
<protein>
    <recommendedName>
        <fullName evidence="13">Radical SAM core domain-containing protein</fullName>
    </recommendedName>
</protein>
<evidence type="ECO:0000256" key="12">
    <source>
        <dbReference type="ARBA" id="ARBA00023014"/>
    </source>
</evidence>
<dbReference type="InterPro" id="IPR004383">
    <property type="entry name" value="rRNA_lsu_MTrfase_RlmN/Cfr"/>
</dbReference>
<evidence type="ECO:0000256" key="10">
    <source>
        <dbReference type="ARBA" id="ARBA00022723"/>
    </source>
</evidence>
<dbReference type="InterPro" id="IPR040072">
    <property type="entry name" value="Methyltransferase_A"/>
</dbReference>
<keyword evidence="9" id="KW-0819">tRNA processing</keyword>
<accession>A0A382LJK5</accession>
<evidence type="ECO:0000256" key="7">
    <source>
        <dbReference type="ARBA" id="ARBA00022679"/>
    </source>
</evidence>
<dbReference type="SUPFAM" id="SSF102114">
    <property type="entry name" value="Radical SAM enzymes"/>
    <property type="match status" value="1"/>
</dbReference>
<comment type="subcellular location">
    <subcellularLocation>
        <location evidence="2">Cytoplasm</location>
    </subcellularLocation>
</comment>
<dbReference type="FunFam" id="3.20.20.70:FF:000014">
    <property type="entry name" value="Probable dual-specificity RNA methyltransferase RlmN"/>
    <property type="match status" value="1"/>
</dbReference>
<keyword evidence="4" id="KW-0963">Cytoplasm</keyword>
<dbReference type="Pfam" id="PF21016">
    <property type="entry name" value="RlmN_N"/>
    <property type="match status" value="1"/>
</dbReference>
<dbReference type="InterPro" id="IPR048641">
    <property type="entry name" value="RlmN_N"/>
</dbReference>
<dbReference type="NCBIfam" id="TIGR00048">
    <property type="entry name" value="rRNA_mod_RlmN"/>
    <property type="match status" value="1"/>
</dbReference>
<keyword evidence="6" id="KW-0489">Methyltransferase</keyword>
<evidence type="ECO:0000256" key="1">
    <source>
        <dbReference type="ARBA" id="ARBA00001966"/>
    </source>
</evidence>
<keyword evidence="10" id="KW-0479">Metal-binding</keyword>
<evidence type="ECO:0000259" key="13">
    <source>
        <dbReference type="PROSITE" id="PS51918"/>
    </source>
</evidence>
<keyword evidence="8" id="KW-0949">S-adenosyl-L-methionine</keyword>
<dbReference type="AlphaFoldDB" id="A0A382LJK5"/>
<dbReference type="SFLD" id="SFLDG01062">
    <property type="entry name" value="methyltransferase_(Class_A)"/>
    <property type="match status" value="1"/>
</dbReference>
<dbReference type="HAMAP" id="MF_01849">
    <property type="entry name" value="RNA_methyltr_RlmN"/>
    <property type="match status" value="1"/>
</dbReference>
<dbReference type="GO" id="GO:0070475">
    <property type="term" value="P:rRNA base methylation"/>
    <property type="evidence" value="ECO:0007669"/>
    <property type="project" value="InterPro"/>
</dbReference>
<keyword evidence="12" id="KW-0411">Iron-sulfur</keyword>
<dbReference type="InterPro" id="IPR013785">
    <property type="entry name" value="Aldolase_TIM"/>
</dbReference>
<reference evidence="14" key="1">
    <citation type="submission" date="2018-05" db="EMBL/GenBank/DDBJ databases">
        <authorList>
            <person name="Lanie J.A."/>
            <person name="Ng W.-L."/>
            <person name="Kazmierczak K.M."/>
            <person name="Andrzejewski T.M."/>
            <person name="Davidsen T.M."/>
            <person name="Wayne K.J."/>
            <person name="Tettelin H."/>
            <person name="Glass J.I."/>
            <person name="Rusch D."/>
            <person name="Podicherti R."/>
            <person name="Tsui H.-C.T."/>
            <person name="Winkler M.E."/>
        </authorList>
    </citation>
    <scope>NUCLEOTIDE SEQUENCE</scope>
</reference>
<keyword evidence="5" id="KW-0698">rRNA processing</keyword>
<evidence type="ECO:0000256" key="11">
    <source>
        <dbReference type="ARBA" id="ARBA00023004"/>
    </source>
</evidence>
<dbReference type="InterPro" id="IPR027492">
    <property type="entry name" value="RNA_MTrfase_RlmN"/>
</dbReference>
<dbReference type="GO" id="GO:0008173">
    <property type="term" value="F:RNA methyltransferase activity"/>
    <property type="evidence" value="ECO:0007669"/>
    <property type="project" value="InterPro"/>
</dbReference>
<evidence type="ECO:0000313" key="14">
    <source>
        <dbReference type="EMBL" id="SVC36005.1"/>
    </source>
</evidence>
<dbReference type="GO" id="GO:0046872">
    <property type="term" value="F:metal ion binding"/>
    <property type="evidence" value="ECO:0007669"/>
    <property type="project" value="UniProtKB-KW"/>
</dbReference>
<keyword evidence="11" id="KW-0408">Iron</keyword>
<evidence type="ECO:0000256" key="4">
    <source>
        <dbReference type="ARBA" id="ARBA00022490"/>
    </source>
</evidence>
<evidence type="ECO:0000256" key="8">
    <source>
        <dbReference type="ARBA" id="ARBA00022691"/>
    </source>
</evidence>
<comment type="cofactor">
    <cofactor evidence="1">
        <name>[4Fe-4S] cluster</name>
        <dbReference type="ChEBI" id="CHEBI:49883"/>
    </cofactor>
</comment>
<dbReference type="GO" id="GO:0005737">
    <property type="term" value="C:cytoplasm"/>
    <property type="evidence" value="ECO:0007669"/>
    <property type="project" value="UniProtKB-SubCell"/>
</dbReference>
<dbReference type="Pfam" id="PF04055">
    <property type="entry name" value="Radical_SAM"/>
    <property type="match status" value="1"/>
</dbReference>
<dbReference type="Gene3D" id="1.10.150.530">
    <property type="match status" value="1"/>
</dbReference>
<evidence type="ECO:0000256" key="9">
    <source>
        <dbReference type="ARBA" id="ARBA00022694"/>
    </source>
</evidence>